<dbReference type="Proteomes" id="UP000593560">
    <property type="component" value="Unassembled WGS sequence"/>
</dbReference>
<dbReference type="Gene3D" id="3.30.420.10">
    <property type="entry name" value="Ribonuclease H-like superfamily/Ribonuclease H"/>
    <property type="match status" value="1"/>
</dbReference>
<dbReference type="CDD" id="cd06222">
    <property type="entry name" value="RNase_H_like"/>
    <property type="match status" value="1"/>
</dbReference>
<dbReference type="OrthoDB" id="1752183at2759"/>
<gene>
    <name evidence="2" type="ORF">Gohar_020422</name>
</gene>
<protein>
    <recommendedName>
        <fullName evidence="1">RNase H type-1 domain-containing protein</fullName>
    </recommendedName>
</protein>
<accession>A0A7J9HZ07</accession>
<dbReference type="Gene3D" id="3.60.10.10">
    <property type="entry name" value="Endonuclease/exonuclease/phosphatase"/>
    <property type="match status" value="1"/>
</dbReference>
<dbReference type="InterPro" id="IPR002156">
    <property type="entry name" value="RNaseH_domain"/>
</dbReference>
<keyword evidence="3" id="KW-1185">Reference proteome</keyword>
<evidence type="ECO:0000259" key="1">
    <source>
        <dbReference type="Pfam" id="PF13456"/>
    </source>
</evidence>
<dbReference type="EMBL" id="JABFAD010000012">
    <property type="protein sequence ID" value="MBA0814604.1"/>
    <property type="molecule type" value="Genomic_DNA"/>
</dbReference>
<dbReference type="InterPro" id="IPR036397">
    <property type="entry name" value="RNaseH_sf"/>
</dbReference>
<dbReference type="PANTHER" id="PTHR47723:SF19">
    <property type="entry name" value="POLYNUCLEOTIDYL TRANSFERASE, RIBONUCLEASE H-LIKE SUPERFAMILY PROTEIN"/>
    <property type="match status" value="1"/>
</dbReference>
<comment type="caution">
    <text evidence="2">The sequence shown here is derived from an EMBL/GenBank/DDBJ whole genome shotgun (WGS) entry which is preliminary data.</text>
</comment>
<proteinExistence type="predicted"/>
<dbReference type="GO" id="GO:0003676">
    <property type="term" value="F:nucleic acid binding"/>
    <property type="evidence" value="ECO:0007669"/>
    <property type="project" value="InterPro"/>
</dbReference>
<dbReference type="InterPro" id="IPR053151">
    <property type="entry name" value="RNase_H-like"/>
</dbReference>
<dbReference type="InterPro" id="IPR044730">
    <property type="entry name" value="RNase_H-like_dom_plant"/>
</dbReference>
<dbReference type="SUPFAM" id="SSF56219">
    <property type="entry name" value="DNase I-like"/>
    <property type="match status" value="1"/>
</dbReference>
<name>A0A7J9HZ07_9ROSI</name>
<dbReference type="InterPro" id="IPR036691">
    <property type="entry name" value="Endo/exonu/phosph_ase_sf"/>
</dbReference>
<dbReference type="SUPFAM" id="SSF53098">
    <property type="entry name" value="Ribonuclease H-like"/>
    <property type="match status" value="1"/>
</dbReference>
<evidence type="ECO:0000313" key="2">
    <source>
        <dbReference type="EMBL" id="MBA0814604.1"/>
    </source>
</evidence>
<feature type="domain" description="RNase H type-1" evidence="1">
    <location>
        <begin position="152"/>
        <end position="213"/>
    </location>
</feature>
<reference evidence="2 3" key="1">
    <citation type="journal article" date="2019" name="Genome Biol. Evol.">
        <title>Insights into the evolution of the New World diploid cottons (Gossypium, subgenus Houzingenia) based on genome sequencing.</title>
        <authorList>
            <person name="Grover C.E."/>
            <person name="Arick M.A. 2nd"/>
            <person name="Thrash A."/>
            <person name="Conover J.L."/>
            <person name="Sanders W.S."/>
            <person name="Peterson D.G."/>
            <person name="Frelichowski J.E."/>
            <person name="Scheffler J.A."/>
            <person name="Scheffler B.E."/>
            <person name="Wendel J.F."/>
        </authorList>
    </citation>
    <scope>NUCLEOTIDE SEQUENCE [LARGE SCALE GENOMIC DNA]</scope>
    <source>
        <strain evidence="2">0</strain>
        <tissue evidence="2">Leaf</tissue>
    </source>
</reference>
<dbReference type="InterPro" id="IPR012337">
    <property type="entry name" value="RNaseH-like_sf"/>
</dbReference>
<dbReference type="AlphaFoldDB" id="A0A7J9HZ07"/>
<evidence type="ECO:0000313" key="3">
    <source>
        <dbReference type="Proteomes" id="UP000593560"/>
    </source>
</evidence>
<dbReference type="GO" id="GO:0004523">
    <property type="term" value="F:RNA-DNA hybrid ribonuclease activity"/>
    <property type="evidence" value="ECO:0007669"/>
    <property type="project" value="InterPro"/>
</dbReference>
<dbReference type="PANTHER" id="PTHR47723">
    <property type="entry name" value="OS05G0353850 PROTEIN"/>
    <property type="match status" value="1"/>
</dbReference>
<organism evidence="2 3">
    <name type="scientific">Gossypium harknessii</name>
    <dbReference type="NCBI Taxonomy" id="34285"/>
    <lineage>
        <taxon>Eukaryota</taxon>
        <taxon>Viridiplantae</taxon>
        <taxon>Streptophyta</taxon>
        <taxon>Embryophyta</taxon>
        <taxon>Tracheophyta</taxon>
        <taxon>Spermatophyta</taxon>
        <taxon>Magnoliopsida</taxon>
        <taxon>eudicotyledons</taxon>
        <taxon>Gunneridae</taxon>
        <taxon>Pentapetalae</taxon>
        <taxon>rosids</taxon>
        <taxon>malvids</taxon>
        <taxon>Malvales</taxon>
        <taxon>Malvaceae</taxon>
        <taxon>Malvoideae</taxon>
        <taxon>Gossypium</taxon>
    </lineage>
</organism>
<sequence length="218" mass="24424">MDLSIFAWNCQGCASSKFLRIFHEYGQEFKSDIVGLSETRVSGDKADSIIASLGFQCSHRVEATGYSGGEGKSLGKGVLLLENLWILLGYMIWVSEGNLIWSVGDGRSIRCWHDVERGYSLMLKEFVGFWGIVRLVESVDIFLKMLEDDSVVARGVVRDRNRECIIDYKRFLGSCSVFEAELWGLLDGLNILIDRGLDNVMIQTDSLEVVGGIQYDSN</sequence>
<dbReference type="Pfam" id="PF13456">
    <property type="entry name" value="RVT_3"/>
    <property type="match status" value="1"/>
</dbReference>